<dbReference type="PROSITE" id="PS00551">
    <property type="entry name" value="MOLYBDOPTERIN_PROK_1"/>
    <property type="match status" value="1"/>
</dbReference>
<evidence type="ECO:0000256" key="5">
    <source>
        <dbReference type="SAM" id="MobiDB-lite"/>
    </source>
</evidence>
<keyword evidence="2" id="KW-0479">Metal-binding</keyword>
<dbReference type="Proteomes" id="UP001321475">
    <property type="component" value="Chromosome"/>
</dbReference>
<dbReference type="PANTHER" id="PTHR43105">
    <property type="entry name" value="RESPIRATORY NITRATE REDUCTASE"/>
    <property type="match status" value="1"/>
</dbReference>
<dbReference type="InterPro" id="IPR027467">
    <property type="entry name" value="MopterinOxRdtase_cofactor_BS"/>
</dbReference>
<dbReference type="InterPro" id="IPR006963">
    <property type="entry name" value="Mopterin_OxRdtase_4Fe-4S_dom"/>
</dbReference>
<dbReference type="SUPFAM" id="SSF53706">
    <property type="entry name" value="Formate dehydrogenase/DMSO reductase, domains 1-3"/>
    <property type="match status" value="1"/>
</dbReference>
<reference evidence="8" key="1">
    <citation type="journal article" date="2019" name="Int. J. Syst. Evol. Microbiol.">
        <title>The Global Catalogue of Microorganisms (GCM) 10K type strain sequencing project: providing services to taxonomists for standard genome sequencing and annotation.</title>
        <authorList>
            <consortium name="The Broad Institute Genomics Platform"/>
            <consortium name="The Broad Institute Genome Sequencing Center for Infectious Disease"/>
            <person name="Wu L."/>
            <person name="Ma J."/>
        </authorList>
    </citation>
    <scope>NUCLEOTIDE SEQUENCE [LARGE SCALE GENOMIC DNA]</scope>
    <source>
        <strain evidence="8">NBRC 108565</strain>
    </source>
</reference>
<feature type="compositionally biased region" description="Polar residues" evidence="5">
    <location>
        <begin position="1"/>
        <end position="11"/>
    </location>
</feature>
<keyword evidence="8" id="KW-1185">Reference proteome</keyword>
<accession>A0ABN6XFZ2</accession>
<evidence type="ECO:0000256" key="2">
    <source>
        <dbReference type="ARBA" id="ARBA00022723"/>
    </source>
</evidence>
<evidence type="ECO:0000259" key="6">
    <source>
        <dbReference type="PROSITE" id="PS51669"/>
    </source>
</evidence>
<sequence>MSQSTVPRTGSSGAGESPGGVEGALLGLGKRLRPGAVSTDLRQLFLQGGREGDIFYRDRWSHDKVVRSTHGVNCTGSCSWKVYVKDGIITWETQQTDYPSVGPDSPSTNREAARAARRSAGTPTRPPGSATPTCGGAAAGVPRREGEGRR</sequence>
<evidence type="ECO:0000313" key="7">
    <source>
        <dbReference type="EMBL" id="BDZ42398.1"/>
    </source>
</evidence>
<dbReference type="Gene3D" id="3.40.50.12440">
    <property type="match status" value="1"/>
</dbReference>
<keyword evidence="1" id="KW-0004">4Fe-4S</keyword>
<evidence type="ECO:0000256" key="3">
    <source>
        <dbReference type="ARBA" id="ARBA00023004"/>
    </source>
</evidence>
<protein>
    <recommendedName>
        <fullName evidence="6">4Fe-4S Mo/W bis-MGD-type domain-containing protein</fullName>
    </recommendedName>
</protein>
<gene>
    <name evidence="7" type="ORF">GCM10025865_16970</name>
</gene>
<dbReference type="PROSITE" id="PS51669">
    <property type="entry name" value="4FE4S_MOW_BIS_MGD"/>
    <property type="match status" value="1"/>
</dbReference>
<feature type="domain" description="4Fe-4S Mo/W bis-MGD-type" evidence="6">
    <location>
        <begin position="63"/>
        <end position="128"/>
    </location>
</feature>
<evidence type="ECO:0000256" key="1">
    <source>
        <dbReference type="ARBA" id="ARBA00022485"/>
    </source>
</evidence>
<evidence type="ECO:0000256" key="4">
    <source>
        <dbReference type="ARBA" id="ARBA00023014"/>
    </source>
</evidence>
<feature type="region of interest" description="Disordered" evidence="5">
    <location>
        <begin position="1"/>
        <end position="26"/>
    </location>
</feature>
<keyword evidence="3" id="KW-0408">Iron</keyword>
<feature type="compositionally biased region" description="Gly residues" evidence="5">
    <location>
        <begin position="12"/>
        <end position="22"/>
    </location>
</feature>
<keyword evidence="4" id="KW-0411">Iron-sulfur</keyword>
<dbReference type="EMBL" id="AP027729">
    <property type="protein sequence ID" value="BDZ42398.1"/>
    <property type="molecule type" value="Genomic_DNA"/>
</dbReference>
<feature type="region of interest" description="Disordered" evidence="5">
    <location>
        <begin position="94"/>
        <end position="150"/>
    </location>
</feature>
<dbReference type="InterPro" id="IPR050123">
    <property type="entry name" value="Prok_molybdopt-oxidoreductase"/>
</dbReference>
<organism evidence="7 8">
    <name type="scientific">Paraoerskovia sediminicola</name>
    <dbReference type="NCBI Taxonomy" id="1138587"/>
    <lineage>
        <taxon>Bacteria</taxon>
        <taxon>Bacillati</taxon>
        <taxon>Actinomycetota</taxon>
        <taxon>Actinomycetes</taxon>
        <taxon>Micrococcales</taxon>
        <taxon>Cellulomonadaceae</taxon>
        <taxon>Paraoerskovia</taxon>
    </lineage>
</organism>
<evidence type="ECO:0000313" key="8">
    <source>
        <dbReference type="Proteomes" id="UP001321475"/>
    </source>
</evidence>
<dbReference type="PANTHER" id="PTHR43105:SF2">
    <property type="entry name" value="RESPIRATORY NITRATE REDUCTASE 2 ALPHA CHAIN"/>
    <property type="match status" value="1"/>
</dbReference>
<name>A0ABN6XFZ2_9CELL</name>
<proteinExistence type="predicted"/>